<evidence type="ECO:0000256" key="5">
    <source>
        <dbReference type="ARBA" id="ARBA00022777"/>
    </source>
</evidence>
<reference evidence="13" key="1">
    <citation type="submission" date="2019-04" db="EMBL/GenBank/DDBJ databases">
        <title>Nocardioides xinjiangensis sp. nov.</title>
        <authorList>
            <person name="Liu S."/>
        </authorList>
    </citation>
    <scope>NUCLEOTIDE SEQUENCE [LARGE SCALE GENOMIC DNA]</scope>
    <source>
        <strain evidence="13">18</strain>
    </source>
</reference>
<dbReference type="PANTHER" id="PTHR43289:SF34">
    <property type="entry name" value="SERINE_THREONINE-PROTEIN KINASE YBDM-RELATED"/>
    <property type="match status" value="1"/>
</dbReference>
<dbReference type="PROSITE" id="PS50011">
    <property type="entry name" value="PROTEIN_KINASE_DOM"/>
    <property type="match status" value="1"/>
</dbReference>
<organism evidence="12 13">
    <name type="scientific">Glycomyces buryatensis</name>
    <dbReference type="NCBI Taxonomy" id="2570927"/>
    <lineage>
        <taxon>Bacteria</taxon>
        <taxon>Bacillati</taxon>
        <taxon>Actinomycetota</taxon>
        <taxon>Actinomycetes</taxon>
        <taxon>Glycomycetales</taxon>
        <taxon>Glycomycetaceae</taxon>
        <taxon>Glycomyces</taxon>
    </lineage>
</organism>
<evidence type="ECO:0000259" key="11">
    <source>
        <dbReference type="PROSITE" id="PS50011"/>
    </source>
</evidence>
<feature type="compositionally biased region" description="Acidic residues" evidence="10">
    <location>
        <begin position="376"/>
        <end position="390"/>
    </location>
</feature>
<accession>A0A4S8QCC2</accession>
<feature type="domain" description="Protein kinase" evidence="11">
    <location>
        <begin position="11"/>
        <end position="273"/>
    </location>
</feature>
<dbReference type="GO" id="GO:0004674">
    <property type="term" value="F:protein serine/threonine kinase activity"/>
    <property type="evidence" value="ECO:0007669"/>
    <property type="project" value="UniProtKB-KW"/>
</dbReference>
<dbReference type="SUPFAM" id="SSF56112">
    <property type="entry name" value="Protein kinase-like (PK-like)"/>
    <property type="match status" value="1"/>
</dbReference>
<evidence type="ECO:0000256" key="1">
    <source>
        <dbReference type="ARBA" id="ARBA00012513"/>
    </source>
</evidence>
<dbReference type="SMART" id="SM00220">
    <property type="entry name" value="S_TKc"/>
    <property type="match status" value="1"/>
</dbReference>
<protein>
    <recommendedName>
        <fullName evidence="1">non-specific serine/threonine protein kinase</fullName>
        <ecNumber evidence="1">2.7.11.1</ecNumber>
    </recommendedName>
</protein>
<dbReference type="CDD" id="cd14014">
    <property type="entry name" value="STKc_PknB_like"/>
    <property type="match status" value="1"/>
</dbReference>
<dbReference type="EC" id="2.7.11.1" evidence="1"/>
<keyword evidence="2 12" id="KW-0723">Serine/threonine-protein kinase</keyword>
<evidence type="ECO:0000256" key="6">
    <source>
        <dbReference type="ARBA" id="ARBA00022840"/>
    </source>
</evidence>
<evidence type="ECO:0000256" key="9">
    <source>
        <dbReference type="PROSITE-ProRule" id="PRU10141"/>
    </source>
</evidence>
<evidence type="ECO:0000256" key="2">
    <source>
        <dbReference type="ARBA" id="ARBA00022527"/>
    </source>
</evidence>
<dbReference type="RefSeq" id="WP_136534018.1">
    <property type="nucleotide sequence ID" value="NZ_STGY01000029.1"/>
</dbReference>
<dbReference type="FunFam" id="1.10.510.10:FF:000021">
    <property type="entry name" value="Serine/threonine protein kinase"/>
    <property type="match status" value="1"/>
</dbReference>
<keyword evidence="13" id="KW-1185">Reference proteome</keyword>
<dbReference type="EMBL" id="STGY01000029">
    <property type="protein sequence ID" value="THV42173.1"/>
    <property type="molecule type" value="Genomic_DNA"/>
</dbReference>
<evidence type="ECO:0000256" key="3">
    <source>
        <dbReference type="ARBA" id="ARBA00022679"/>
    </source>
</evidence>
<dbReference type="PANTHER" id="PTHR43289">
    <property type="entry name" value="MITOGEN-ACTIVATED PROTEIN KINASE KINASE KINASE 20-RELATED"/>
    <property type="match status" value="1"/>
</dbReference>
<dbReference type="InterPro" id="IPR011009">
    <property type="entry name" value="Kinase-like_dom_sf"/>
</dbReference>
<feature type="region of interest" description="Disordered" evidence="10">
    <location>
        <begin position="348"/>
        <end position="397"/>
    </location>
</feature>
<evidence type="ECO:0000256" key="4">
    <source>
        <dbReference type="ARBA" id="ARBA00022741"/>
    </source>
</evidence>
<dbReference type="AlphaFoldDB" id="A0A4S8QCC2"/>
<dbReference type="GO" id="GO:0005524">
    <property type="term" value="F:ATP binding"/>
    <property type="evidence" value="ECO:0007669"/>
    <property type="project" value="UniProtKB-UniRule"/>
</dbReference>
<evidence type="ECO:0000313" key="12">
    <source>
        <dbReference type="EMBL" id="THV42173.1"/>
    </source>
</evidence>
<name>A0A4S8QCC2_9ACTN</name>
<evidence type="ECO:0000256" key="7">
    <source>
        <dbReference type="ARBA" id="ARBA00047899"/>
    </source>
</evidence>
<keyword evidence="5 12" id="KW-0418">Kinase</keyword>
<evidence type="ECO:0000256" key="10">
    <source>
        <dbReference type="SAM" id="MobiDB-lite"/>
    </source>
</evidence>
<reference evidence="12 13" key="2">
    <citation type="submission" date="2019-05" db="EMBL/GenBank/DDBJ databases">
        <title>Glycomyces buryatensis sp. nov.</title>
        <authorList>
            <person name="Nikitina E."/>
        </authorList>
    </citation>
    <scope>NUCLEOTIDE SEQUENCE [LARGE SCALE GENOMIC DNA]</scope>
    <source>
        <strain evidence="12 13">18</strain>
    </source>
</reference>
<dbReference type="PROSITE" id="PS00108">
    <property type="entry name" value="PROTEIN_KINASE_ST"/>
    <property type="match status" value="1"/>
</dbReference>
<sequence>MNPGELLGNRYLLRERIGSGGMGEVWSADDQALRRTVALKVMHSALAEDPSFRQRFQQEARTVAALAVPGVVNIYDICEDPAPGGGVTAYLVMEFVTGQTLANLLDLRAPIPAHRAVPLLTRVAEALDAAHRAGILHRDIKPGNILVNSRDKPTIVDFGIAYRPEQTALTATGTVLGTVGYASPEQLEGQPLTSASDLYSLAVVAYECLSGATPFRRPSAAAVISAHLRDEPPPLPASVPAPVAAVVMRALAKQPSHRPPTADAFAKDLEAALSAEPERDTLPLGSGSTPRVTTPMSAAISPPTEPMTVIATTAQPEKSPKRGRGLAWALVAVVAAVGVTIGAMRFWDRHDSPEDPQSSPVASDSESSETSPEAVESTDTETPAAEEPDPELPAGNSVLVNAESGLCLLGAPSMQSAEMGLCEESEINTWNFNPTEEGSVEIYFDHLPGEGENNNSGCIEWRDREDWIEFTDGCISENDWEFTYLRTDEAEDADFWLITTVGGDYCLHADEYLPYLRRCIEDEPSQQWRTVAA</sequence>
<dbReference type="FunFam" id="3.30.200.20:FF:000035">
    <property type="entry name" value="Serine/threonine protein kinase Stk1"/>
    <property type="match status" value="1"/>
</dbReference>
<feature type="compositionally biased region" description="Low complexity" evidence="10">
    <location>
        <begin position="356"/>
        <end position="373"/>
    </location>
</feature>
<feature type="binding site" evidence="9">
    <location>
        <position position="40"/>
    </location>
    <ligand>
        <name>ATP</name>
        <dbReference type="ChEBI" id="CHEBI:30616"/>
    </ligand>
</feature>
<gene>
    <name evidence="12" type="ORF">FAB82_08035</name>
</gene>
<dbReference type="InterPro" id="IPR017441">
    <property type="entry name" value="Protein_kinase_ATP_BS"/>
</dbReference>
<keyword evidence="4 9" id="KW-0547">Nucleotide-binding</keyword>
<comment type="caution">
    <text evidence="12">The sequence shown here is derived from an EMBL/GenBank/DDBJ whole genome shotgun (WGS) entry which is preliminary data.</text>
</comment>
<comment type="catalytic activity">
    <reaction evidence="8">
        <text>L-seryl-[protein] + ATP = O-phospho-L-seryl-[protein] + ADP + H(+)</text>
        <dbReference type="Rhea" id="RHEA:17989"/>
        <dbReference type="Rhea" id="RHEA-COMP:9863"/>
        <dbReference type="Rhea" id="RHEA-COMP:11604"/>
        <dbReference type="ChEBI" id="CHEBI:15378"/>
        <dbReference type="ChEBI" id="CHEBI:29999"/>
        <dbReference type="ChEBI" id="CHEBI:30616"/>
        <dbReference type="ChEBI" id="CHEBI:83421"/>
        <dbReference type="ChEBI" id="CHEBI:456216"/>
        <dbReference type="EC" id="2.7.11.1"/>
    </reaction>
</comment>
<dbReference type="InterPro" id="IPR008271">
    <property type="entry name" value="Ser/Thr_kinase_AS"/>
</dbReference>
<keyword evidence="6 9" id="KW-0067">ATP-binding</keyword>
<dbReference type="Gene3D" id="3.30.200.20">
    <property type="entry name" value="Phosphorylase Kinase, domain 1"/>
    <property type="match status" value="1"/>
</dbReference>
<dbReference type="InterPro" id="IPR000719">
    <property type="entry name" value="Prot_kinase_dom"/>
</dbReference>
<dbReference type="Gene3D" id="1.10.510.10">
    <property type="entry name" value="Transferase(Phosphotransferase) domain 1"/>
    <property type="match status" value="1"/>
</dbReference>
<dbReference type="PROSITE" id="PS00107">
    <property type="entry name" value="PROTEIN_KINASE_ATP"/>
    <property type="match status" value="1"/>
</dbReference>
<evidence type="ECO:0000256" key="8">
    <source>
        <dbReference type="ARBA" id="ARBA00048679"/>
    </source>
</evidence>
<dbReference type="GO" id="GO:0045717">
    <property type="term" value="P:negative regulation of fatty acid biosynthetic process"/>
    <property type="evidence" value="ECO:0007669"/>
    <property type="project" value="UniProtKB-ARBA"/>
</dbReference>
<evidence type="ECO:0000313" key="13">
    <source>
        <dbReference type="Proteomes" id="UP000308760"/>
    </source>
</evidence>
<proteinExistence type="predicted"/>
<dbReference type="Pfam" id="PF00069">
    <property type="entry name" value="Pkinase"/>
    <property type="match status" value="1"/>
</dbReference>
<dbReference type="Proteomes" id="UP000308760">
    <property type="component" value="Unassembled WGS sequence"/>
</dbReference>
<feature type="region of interest" description="Disordered" evidence="10">
    <location>
        <begin position="275"/>
        <end position="306"/>
    </location>
</feature>
<dbReference type="OrthoDB" id="9762169at2"/>
<comment type="catalytic activity">
    <reaction evidence="7">
        <text>L-threonyl-[protein] + ATP = O-phospho-L-threonyl-[protein] + ADP + H(+)</text>
        <dbReference type="Rhea" id="RHEA:46608"/>
        <dbReference type="Rhea" id="RHEA-COMP:11060"/>
        <dbReference type="Rhea" id="RHEA-COMP:11605"/>
        <dbReference type="ChEBI" id="CHEBI:15378"/>
        <dbReference type="ChEBI" id="CHEBI:30013"/>
        <dbReference type="ChEBI" id="CHEBI:30616"/>
        <dbReference type="ChEBI" id="CHEBI:61977"/>
        <dbReference type="ChEBI" id="CHEBI:456216"/>
        <dbReference type="EC" id="2.7.11.1"/>
    </reaction>
</comment>
<feature type="compositionally biased region" description="Polar residues" evidence="10">
    <location>
        <begin position="286"/>
        <end position="296"/>
    </location>
</feature>
<keyword evidence="3" id="KW-0808">Transferase</keyword>